<dbReference type="Ensembl" id="ENSPCOT00000042635.1">
    <property type="protein sequence ID" value="ENSPCOP00000031676.1"/>
    <property type="gene ID" value="ENSPCOG00000028609.1"/>
</dbReference>
<accession>A0A2K6GZH9</accession>
<feature type="region of interest" description="Disordered" evidence="1">
    <location>
        <begin position="202"/>
        <end position="242"/>
    </location>
</feature>
<dbReference type="OMA" id="WHNVSAF"/>
<dbReference type="PANTHER" id="PTHR20878:SF0">
    <property type="entry name" value="LEUCINE-RICH REPEAT-CONTAINING PROTEIN 25"/>
    <property type="match status" value="1"/>
</dbReference>
<proteinExistence type="predicted"/>
<dbReference type="PANTHER" id="PTHR20878">
    <property type="entry name" value="LEUCINE-RICH REPEAT CONTAINING PROTEIN 25"/>
    <property type="match status" value="1"/>
</dbReference>
<dbReference type="InterPro" id="IPR032675">
    <property type="entry name" value="LRR_dom_sf"/>
</dbReference>
<feature type="signal peptide" evidence="3">
    <location>
        <begin position="1"/>
        <end position="20"/>
    </location>
</feature>
<feature type="transmembrane region" description="Helical" evidence="2">
    <location>
        <begin position="166"/>
        <end position="188"/>
    </location>
</feature>
<gene>
    <name evidence="4" type="primary">LRRC25</name>
</gene>
<keyword evidence="3" id="KW-0732">Signal</keyword>
<keyword evidence="2" id="KW-1133">Transmembrane helix</keyword>
<dbReference type="GeneTree" id="ENSGT00390000004001"/>
<evidence type="ECO:0000313" key="4">
    <source>
        <dbReference type="Ensembl" id="ENSPCOP00000031676.1"/>
    </source>
</evidence>
<dbReference type="Proteomes" id="UP000233160">
    <property type="component" value="Unassembled WGS sequence"/>
</dbReference>
<dbReference type="AlphaFoldDB" id="A0A2K6GZH9"/>
<name>A0A2K6GZH9_PROCO</name>
<protein>
    <submittedName>
        <fullName evidence="4">Leucine rich repeat containing 25</fullName>
    </submittedName>
</protein>
<evidence type="ECO:0000256" key="1">
    <source>
        <dbReference type="SAM" id="MobiDB-lite"/>
    </source>
</evidence>
<dbReference type="Gene3D" id="3.80.10.10">
    <property type="entry name" value="Ribonuclease Inhibitor"/>
    <property type="match status" value="1"/>
</dbReference>
<feature type="chain" id="PRO_5014318670" evidence="3">
    <location>
        <begin position="21"/>
        <end position="306"/>
    </location>
</feature>
<dbReference type="SUPFAM" id="SSF52058">
    <property type="entry name" value="L domain-like"/>
    <property type="match status" value="1"/>
</dbReference>
<keyword evidence="2" id="KW-0472">Membrane</keyword>
<keyword evidence="2" id="KW-0812">Transmembrane</keyword>
<dbReference type="GO" id="GO:0005783">
    <property type="term" value="C:endoplasmic reticulum"/>
    <property type="evidence" value="ECO:0007669"/>
    <property type="project" value="Ensembl"/>
</dbReference>
<evidence type="ECO:0000313" key="5">
    <source>
        <dbReference type="Proteomes" id="UP000233160"/>
    </source>
</evidence>
<keyword evidence="5" id="KW-1185">Reference proteome</keyword>
<evidence type="ECO:0000256" key="3">
    <source>
        <dbReference type="SAM" id="SignalP"/>
    </source>
</evidence>
<reference evidence="4" key="1">
    <citation type="submission" date="2025-08" db="UniProtKB">
        <authorList>
            <consortium name="Ensembl"/>
        </authorList>
    </citation>
    <scope>IDENTIFICATION</scope>
</reference>
<reference evidence="4" key="2">
    <citation type="submission" date="2025-09" db="UniProtKB">
        <authorList>
            <consortium name="Ensembl"/>
        </authorList>
    </citation>
    <scope>IDENTIFICATION</scope>
</reference>
<dbReference type="STRING" id="379532.ENSPCOP00000031676"/>
<organism evidence="4 5">
    <name type="scientific">Propithecus coquereli</name>
    <name type="common">Coquerel's sifaka</name>
    <name type="synonym">Propithecus verreauxi coquereli</name>
    <dbReference type="NCBI Taxonomy" id="379532"/>
    <lineage>
        <taxon>Eukaryota</taxon>
        <taxon>Metazoa</taxon>
        <taxon>Chordata</taxon>
        <taxon>Craniata</taxon>
        <taxon>Vertebrata</taxon>
        <taxon>Euteleostomi</taxon>
        <taxon>Mammalia</taxon>
        <taxon>Eutheria</taxon>
        <taxon>Euarchontoglires</taxon>
        <taxon>Primates</taxon>
        <taxon>Strepsirrhini</taxon>
        <taxon>Lemuriformes</taxon>
        <taxon>Indriidae</taxon>
        <taxon>Propithecus</taxon>
    </lineage>
</organism>
<dbReference type="GO" id="GO:0015630">
    <property type="term" value="C:microtubule cytoskeleton"/>
    <property type="evidence" value="ECO:0007669"/>
    <property type="project" value="Ensembl"/>
</dbReference>
<evidence type="ECO:0000256" key="2">
    <source>
        <dbReference type="SAM" id="Phobius"/>
    </source>
</evidence>
<dbReference type="InterPro" id="IPR039243">
    <property type="entry name" value="LRRC25"/>
</dbReference>
<sequence>MEGAPVWALLLLLLLQDAGGQGLSCNVTSGHVDWAVEFEAECLNFSGQGVSLPRNRSLRAGSLLLLDLSGNSLRELPLTFFADLKKLQFLNVADNRLDRVDGALATLCVDLKADCSCVLAPWHEVWRDNCSGRPRMLCLDTATRGWHNLSSFLEVSCAPGLAPTTIGAVVAGGCLFLGLAVAGAVLAWRFCARRAARSQDLGKASVAQDGPRPSSGVQPRYSSRDQGLKPRVAPARRPSTPDYENMFVGDLAAQHQRDDHGAHPSEDSDLYMNYKGVDMDPAPVYCNLQSLGRAPLDEEEYVIPGR</sequence>
<dbReference type="GO" id="GO:0005829">
    <property type="term" value="C:cytosol"/>
    <property type="evidence" value="ECO:0007669"/>
    <property type="project" value="Ensembl"/>
</dbReference>